<feature type="domain" description="DUF6285" evidence="1">
    <location>
        <begin position="29"/>
        <end position="111"/>
    </location>
</feature>
<dbReference type="AlphaFoldDB" id="A0A6J6WLN3"/>
<dbReference type="InterPro" id="IPR046252">
    <property type="entry name" value="DUF6285"/>
</dbReference>
<dbReference type="Pfam" id="PF19802">
    <property type="entry name" value="DUF6285"/>
    <property type="match status" value="1"/>
</dbReference>
<gene>
    <name evidence="2" type="ORF">UFOPK2880_01642</name>
</gene>
<protein>
    <submittedName>
        <fullName evidence="2">Unannotated protein</fullName>
    </submittedName>
</protein>
<evidence type="ECO:0000313" key="2">
    <source>
        <dbReference type="EMBL" id="CAB4784295.1"/>
    </source>
</evidence>
<evidence type="ECO:0000259" key="1">
    <source>
        <dbReference type="Pfam" id="PF19802"/>
    </source>
</evidence>
<dbReference type="EMBL" id="CAEZZP010000140">
    <property type="protein sequence ID" value="CAB4784295.1"/>
    <property type="molecule type" value="Genomic_DNA"/>
</dbReference>
<accession>A0A6J6WLN3</accession>
<reference evidence="2" key="1">
    <citation type="submission" date="2020-05" db="EMBL/GenBank/DDBJ databases">
        <authorList>
            <person name="Chiriac C."/>
            <person name="Salcher M."/>
            <person name="Ghai R."/>
            <person name="Kavagutti S V."/>
        </authorList>
    </citation>
    <scope>NUCLEOTIDE SEQUENCE</scope>
</reference>
<sequence length="118" mass="12906">MAMPHDVPTAAQLIESVREWLEKDVLTSTTGRVQFHSRVAINVLAMVERELAVGEQQALDHAARLAVLGMKDDAELATAIRNGDLDDRFNEVVELVRASVLDKLAVANPSYAVPTLND</sequence>
<proteinExistence type="predicted"/>
<name>A0A6J6WLN3_9ZZZZ</name>
<organism evidence="2">
    <name type="scientific">freshwater metagenome</name>
    <dbReference type="NCBI Taxonomy" id="449393"/>
    <lineage>
        <taxon>unclassified sequences</taxon>
        <taxon>metagenomes</taxon>
        <taxon>ecological metagenomes</taxon>
    </lineage>
</organism>